<comment type="subcellular location">
    <subcellularLocation>
        <location evidence="2">Nucleus</location>
    </subcellularLocation>
</comment>
<feature type="domain" description="SCAN box" evidence="4">
    <location>
        <begin position="53"/>
        <end position="135"/>
    </location>
</feature>
<evidence type="ECO:0000313" key="5">
    <source>
        <dbReference type="EMBL" id="BAB71258.1"/>
    </source>
</evidence>
<feature type="region of interest" description="Disordered" evidence="3">
    <location>
        <begin position="34"/>
        <end position="55"/>
    </location>
</feature>
<dbReference type="FunFam" id="1.10.4020.10:FF:000001">
    <property type="entry name" value="zinc finger protein 263 isoform X1"/>
    <property type="match status" value="1"/>
</dbReference>
<feature type="region of interest" description="Disordered" evidence="3">
    <location>
        <begin position="1"/>
        <end position="22"/>
    </location>
</feature>
<evidence type="ECO:0000256" key="2">
    <source>
        <dbReference type="PROSITE-ProRule" id="PRU00187"/>
    </source>
</evidence>
<dbReference type="EMBL" id="AK056698">
    <property type="protein sequence ID" value="BAB71258.1"/>
    <property type="molecule type" value="mRNA"/>
</dbReference>
<proteinExistence type="evidence at transcript level"/>
<dbReference type="InterPro" id="IPR038269">
    <property type="entry name" value="SCAN_sf"/>
</dbReference>
<evidence type="ECO:0000259" key="4">
    <source>
        <dbReference type="PROSITE" id="PS50804"/>
    </source>
</evidence>
<dbReference type="SMART" id="SM00431">
    <property type="entry name" value="SCAN"/>
    <property type="match status" value="1"/>
</dbReference>
<dbReference type="SUPFAM" id="SSF47353">
    <property type="entry name" value="Retrovirus capsid dimerization domain-like"/>
    <property type="match status" value="1"/>
</dbReference>
<evidence type="ECO:0000256" key="1">
    <source>
        <dbReference type="ARBA" id="ARBA00023242"/>
    </source>
</evidence>
<protein>
    <submittedName>
        <fullName evidence="5">cDNA FLJ32136 fis, clone PEBLM2000395, moderately similar to ZINC FINGER PROTEIN 165</fullName>
    </submittedName>
</protein>
<dbReference type="PROSITE" id="PS50804">
    <property type="entry name" value="SCAN_BOX"/>
    <property type="match status" value="1"/>
</dbReference>
<dbReference type="GO" id="GO:0005634">
    <property type="term" value="C:nucleus"/>
    <property type="evidence" value="ECO:0007669"/>
    <property type="project" value="UniProtKB-SubCell"/>
</dbReference>
<sequence>MAREPRKNAALDAQSAEDQTGLLTVKVEKEEASALTAEVRAPCSPARGPERSRQRFRGFRYPEAAGPREALSRLRELCGQWLQPEMHSKEQILELLVLEQFLTILPGNLQSWVREQHPESGEEVVVLLEYLERQLDEPAPQVERTGLVSERCGLFPPEIPDRSEGHSFKVQEFFISFCTVNLLGSKVKSLDSFSELYF</sequence>
<dbReference type="AlphaFoldDB" id="Q96MM8"/>
<dbReference type="Gene3D" id="1.10.4020.10">
    <property type="entry name" value="DNA breaking-rejoining enzymes"/>
    <property type="match status" value="1"/>
</dbReference>
<accession>Q96MM8</accession>
<dbReference type="PANTHER" id="PTHR45935:SF29">
    <property type="entry name" value="SCAN BOX DOMAIN-CONTAINING PROTEIN"/>
    <property type="match status" value="1"/>
</dbReference>
<name>Q96MM8_HUMAN</name>
<keyword evidence="1 2" id="KW-0539">Nucleus</keyword>
<reference evidence="5" key="1">
    <citation type="journal article" date="2004" name="Nat. Genet.">
        <title>Complete sequencing and characterization of 21,243 full-length human cDNAs.</title>
        <authorList>
            <person name="Ota T."/>
            <person name="Suzuki Y."/>
            <person name="Nishikawa T."/>
            <person name="Otsuki T."/>
            <person name="Sugiyama T."/>
            <person name="Irie R."/>
            <person name="Wakamatsu A."/>
            <person name="Hayashi K."/>
            <person name="Sato H."/>
            <person name="Nagai K."/>
            <person name="Kimura K."/>
            <person name="Makita H."/>
            <person name="Sekine M."/>
            <person name="Obayashi M."/>
            <person name="Nishi T."/>
            <person name="Shibahara T."/>
            <person name="Tanaka T."/>
            <person name="Ishii S."/>
            <person name="Yamamoto J."/>
            <person name="Saito K."/>
            <person name="Kawai Y."/>
            <person name="Isono Y."/>
            <person name="Nakamura Y."/>
            <person name="Nagahari K."/>
            <person name="Murakami K."/>
            <person name="Yasuda T."/>
            <person name="Iwayanagi T."/>
            <person name="Wagatsuma M."/>
            <person name="Shiratori A."/>
            <person name="Sudo H."/>
            <person name="Hosoiri T."/>
            <person name="Kaku Y."/>
            <person name="Kodaira H."/>
            <person name="Kondo H."/>
            <person name="Sugawara M."/>
            <person name="Takahashi M."/>
            <person name="Kanda K."/>
            <person name="Yokoi T."/>
            <person name="Furuya T."/>
            <person name="Kikkawa E."/>
            <person name="Omura Y."/>
            <person name="Abe K."/>
            <person name="Kamihara K."/>
            <person name="Katsuta N."/>
            <person name="Sato K."/>
            <person name="Tanikawa M."/>
            <person name="Yamazaki M."/>
            <person name="Ninomiya K."/>
            <person name="Ishibashi T."/>
            <person name="Yamashita H."/>
            <person name="Murakawa K."/>
            <person name="Fujimori K."/>
            <person name="Tanai H."/>
            <person name="Kimata M."/>
            <person name="Watanabe M."/>
            <person name="Hiraoka S."/>
            <person name="Chiba Y."/>
            <person name="Ishida S."/>
            <person name="Ono Y."/>
            <person name="Takiguchi S."/>
            <person name="Watanabe S."/>
            <person name="Yosida M."/>
            <person name="Hotuta T."/>
            <person name="Kusano J."/>
            <person name="Kanehori K."/>
            <person name="Takahashi-Fujii A."/>
            <person name="Hara H."/>
            <person name="Tanase T."/>
            <person name="Nomura Y."/>
            <person name="Togiya S."/>
            <person name="Komai F."/>
            <person name="Hara R."/>
            <person name="Takeuchi K."/>
            <person name="Arita M."/>
            <person name="Imose N."/>
            <person name="Musashino K."/>
            <person name="Yuuki H."/>
            <person name="Oshima A."/>
            <person name="Sasaki N."/>
            <person name="Aotsuka S."/>
            <person name="Yoshikawa Y."/>
            <person name="Matsunawa H."/>
            <person name="Ichihara T."/>
            <person name="Shiohata N."/>
            <person name="Sano S."/>
            <person name="Moriya S."/>
            <person name="Momiyama H."/>
            <person name="Satoh N."/>
            <person name="Takami S."/>
            <person name="Terashima Y."/>
            <person name="Suzuki O."/>
            <person name="Nakagawa S."/>
            <person name="Senoh A."/>
            <person name="Mizoguchi H."/>
            <person name="Goto Y."/>
            <person name="Shimizu F."/>
            <person name="Wakebe H."/>
            <person name="Hishigaki H."/>
            <person name="Watanabe T."/>
            <person name="Sugiyama A."/>
            <person name="Takemoto M."/>
            <person name="Kawakami B."/>
            <person name="Yamazaki M."/>
            <person name="Watanabe K."/>
            <person name="Kumagai A."/>
            <person name="Itakura S."/>
            <person name="Fukuzumi Y."/>
            <person name="Fujimori Y."/>
            <person name="Komiyama M."/>
            <person name="Tashiro H."/>
            <person name="Tanigami A."/>
            <person name="Fujiwara T."/>
            <person name="Ono T."/>
            <person name="Yamada K."/>
            <person name="Fujii Y."/>
            <person name="Ozaki K."/>
            <person name="Hirao M."/>
            <person name="Ohmori Y."/>
            <person name="Kawabata A."/>
            <person name="Hikiji T."/>
            <person name="Kobatake N."/>
            <person name="Inagaki H."/>
            <person name="Ikema Y."/>
            <person name="Okamoto S."/>
            <person name="Okitani R."/>
            <person name="Kawakami T."/>
            <person name="Noguchi S."/>
            <person name="Itoh T."/>
            <person name="Shigeta K."/>
            <person name="Senba T."/>
            <person name="Matsumura K."/>
            <person name="Nakajima Y."/>
            <person name="Mizuno T."/>
            <person name="Morinaga M."/>
            <person name="Sasaki M."/>
            <person name="Togashi T."/>
            <person name="Oyama M."/>
            <person name="Hata H."/>
            <person name="Watanabe M."/>
            <person name="Komatsu T."/>
            <person name="Mizushima-Sugano J."/>
            <person name="Satoh T."/>
            <person name="Shirai Y."/>
            <person name="Takahashi Y."/>
            <person name="Nakagawa K."/>
            <person name="Okumura K."/>
            <person name="Nagase T."/>
            <person name="Nomura N."/>
            <person name="Kikuchi H."/>
            <person name="Masuho Y."/>
            <person name="Yamashita R."/>
            <person name="Nakai K."/>
            <person name="Yada T."/>
            <person name="Nakamura Y."/>
            <person name="Ohara O."/>
            <person name="Isogai T."/>
            <person name="Sugano S."/>
        </authorList>
    </citation>
    <scope>NUCLEOTIDE SEQUENCE</scope>
</reference>
<dbReference type="CDD" id="cd07936">
    <property type="entry name" value="SCAN"/>
    <property type="match status" value="1"/>
</dbReference>
<evidence type="ECO:0000256" key="3">
    <source>
        <dbReference type="SAM" id="MobiDB-lite"/>
    </source>
</evidence>
<organism evidence="5">
    <name type="scientific">Homo sapiens</name>
    <name type="common">Human</name>
    <dbReference type="NCBI Taxonomy" id="9606"/>
    <lineage>
        <taxon>Eukaryota</taxon>
        <taxon>Metazoa</taxon>
        <taxon>Chordata</taxon>
        <taxon>Craniata</taxon>
        <taxon>Vertebrata</taxon>
        <taxon>Euteleostomi</taxon>
        <taxon>Mammalia</taxon>
        <taxon>Eutheria</taxon>
        <taxon>Euarchontoglires</taxon>
        <taxon>Primates</taxon>
        <taxon>Haplorrhini</taxon>
        <taxon>Catarrhini</taxon>
        <taxon>Hominidae</taxon>
        <taxon>Homo</taxon>
    </lineage>
</organism>
<dbReference type="InterPro" id="IPR050916">
    <property type="entry name" value="SCAN-C2H2_zinc_finger"/>
</dbReference>
<dbReference type="PeptideAtlas" id="Q96MM8"/>
<dbReference type="InterPro" id="IPR003309">
    <property type="entry name" value="SCAN_dom"/>
</dbReference>
<dbReference type="SMR" id="Q96MM8"/>
<dbReference type="Pfam" id="PF02023">
    <property type="entry name" value="SCAN"/>
    <property type="match status" value="1"/>
</dbReference>
<dbReference type="PANTHER" id="PTHR45935">
    <property type="entry name" value="PROTEIN ZBED8-RELATED"/>
    <property type="match status" value="1"/>
</dbReference>